<evidence type="ECO:0008006" key="4">
    <source>
        <dbReference type="Google" id="ProtNLM"/>
    </source>
</evidence>
<comment type="caution">
    <text evidence="2">The sequence shown here is derived from an EMBL/GenBank/DDBJ whole genome shotgun (WGS) entry which is preliminary data.</text>
</comment>
<sequence length="409" mass="44716">MKKIIIILIAIVSITLVLILGWYFFVNKQEVPLKEAIRNSLPFGSGEDITKPTTNDQRPTTEDGQQAAFDEFGSPTAKLFRISNTPVAGAIALTKNGQAIVRYVDRATGHIYDTNLATLVKIKVTNQTLPKIYEAYFRPDGNAVLLRSLKDDSDVVENRVFTLTSPKSTSTDNLYTVSSTALRGDISTIAVAGTGNTLFYALRDVSSVVSSTFNGTGSKTLLTSPFSDWRLAMTGNSLVLHTKASTNVSGYAYTLNTSNGVLTKILGPLNGLLALPNASGNQVLYSYVENNETRLFAKNLQSKDVSEISPATLAEKCVWSAKNTNTVFCGAPTYNPEAGEPDNWYSGVTHFSDRIWSFDTSIEIAKILAEPKENLGIDIDVIEPKLSPNEDYLIFVNKTDLSLWALRLE</sequence>
<keyword evidence="1" id="KW-0812">Transmembrane</keyword>
<protein>
    <recommendedName>
        <fullName evidence="4">Protein TolB</fullName>
    </recommendedName>
</protein>
<dbReference type="SUPFAM" id="SSF82171">
    <property type="entry name" value="DPP6 N-terminal domain-like"/>
    <property type="match status" value="1"/>
</dbReference>
<gene>
    <name evidence="2" type="ORF">A3C70_02460</name>
</gene>
<name>A0A1G2TIY4_9BACT</name>
<feature type="transmembrane region" description="Helical" evidence="1">
    <location>
        <begin position="5"/>
        <end position="25"/>
    </location>
</feature>
<dbReference type="Proteomes" id="UP000178175">
    <property type="component" value="Unassembled WGS sequence"/>
</dbReference>
<proteinExistence type="predicted"/>
<keyword evidence="1" id="KW-0472">Membrane</keyword>
<evidence type="ECO:0000313" key="3">
    <source>
        <dbReference type="Proteomes" id="UP000178175"/>
    </source>
</evidence>
<organism evidence="2 3">
    <name type="scientific">Candidatus Zambryskibacteria bacterium RIFCSPHIGHO2_02_FULL_43_14</name>
    <dbReference type="NCBI Taxonomy" id="1802748"/>
    <lineage>
        <taxon>Bacteria</taxon>
        <taxon>Candidatus Zambryskiibacteriota</taxon>
    </lineage>
</organism>
<reference evidence="2 3" key="1">
    <citation type="journal article" date="2016" name="Nat. Commun.">
        <title>Thousands of microbial genomes shed light on interconnected biogeochemical processes in an aquifer system.</title>
        <authorList>
            <person name="Anantharaman K."/>
            <person name="Brown C.T."/>
            <person name="Hug L.A."/>
            <person name="Sharon I."/>
            <person name="Castelle C.J."/>
            <person name="Probst A.J."/>
            <person name="Thomas B.C."/>
            <person name="Singh A."/>
            <person name="Wilkins M.J."/>
            <person name="Karaoz U."/>
            <person name="Brodie E.L."/>
            <person name="Williams K.H."/>
            <person name="Hubbard S.S."/>
            <person name="Banfield J.F."/>
        </authorList>
    </citation>
    <scope>NUCLEOTIDE SEQUENCE [LARGE SCALE GENOMIC DNA]</scope>
</reference>
<accession>A0A1G2TIY4</accession>
<evidence type="ECO:0000313" key="2">
    <source>
        <dbReference type="EMBL" id="OHA97018.1"/>
    </source>
</evidence>
<dbReference type="AlphaFoldDB" id="A0A1G2TIY4"/>
<dbReference type="EMBL" id="MHVR01000002">
    <property type="protein sequence ID" value="OHA97018.1"/>
    <property type="molecule type" value="Genomic_DNA"/>
</dbReference>
<evidence type="ECO:0000256" key="1">
    <source>
        <dbReference type="SAM" id="Phobius"/>
    </source>
</evidence>
<keyword evidence="1" id="KW-1133">Transmembrane helix</keyword>